<accession>A0A6N8U204</accession>
<evidence type="ECO:0000259" key="1">
    <source>
        <dbReference type="Pfam" id="PF01408"/>
    </source>
</evidence>
<dbReference type="EMBL" id="WUUK01000004">
    <property type="protein sequence ID" value="MXQ51753.1"/>
    <property type="molecule type" value="Genomic_DNA"/>
</dbReference>
<dbReference type="GO" id="GO:0000166">
    <property type="term" value="F:nucleotide binding"/>
    <property type="evidence" value="ECO:0007669"/>
    <property type="project" value="InterPro"/>
</dbReference>
<dbReference type="Gene3D" id="3.40.50.720">
    <property type="entry name" value="NAD(P)-binding Rossmann-like Domain"/>
    <property type="match status" value="1"/>
</dbReference>
<sequence>MIMINVGIIGCGSIGVKRHIAEYTDIENARLVAFCDPVIERAEAQQEIYGGKVYKDYKELLADESVEAVSVCTPNYRHAEISIAALEAGKHVLCEKPMGITMTEMDHMIEAERKSGMQLMIGHNQRLIKEHQVARDYIARGKLGKVYSFRTTFGHGGPEGWSVDGKNSWFFKKDQAAMGAMGDLGVHKADLIRYILDEEVVDVGGFISREAKEFSDVDDNAVCILRTESNAIGTLQASWAFYGEEDNSTVIYGDKGVLNLLDDPEHSFIFTSSTGEVVRENYGGIQTNDDEGQSKKSFVMEAFINALAKEERVPVTAEDAKKSVEIILDAFESDRTNKIITEE</sequence>
<feature type="domain" description="GFO/IDH/MocA-like oxidoreductase" evidence="2">
    <location>
        <begin position="132"/>
        <end position="258"/>
    </location>
</feature>
<keyword evidence="4" id="KW-1185">Reference proteome</keyword>
<dbReference type="Proteomes" id="UP000436284">
    <property type="component" value="Unassembled WGS sequence"/>
</dbReference>
<protein>
    <submittedName>
        <fullName evidence="3">Gfo/Idh/MocA family oxidoreductase</fullName>
    </submittedName>
</protein>
<dbReference type="InterPro" id="IPR036291">
    <property type="entry name" value="NAD(P)-bd_dom_sf"/>
</dbReference>
<dbReference type="InterPro" id="IPR052515">
    <property type="entry name" value="Gfo/Idh/MocA_Oxidoreductase"/>
</dbReference>
<dbReference type="InterPro" id="IPR055170">
    <property type="entry name" value="GFO_IDH_MocA-like_dom"/>
</dbReference>
<dbReference type="SUPFAM" id="SSF55347">
    <property type="entry name" value="Glyceraldehyde-3-phosphate dehydrogenase-like, C-terminal domain"/>
    <property type="match status" value="1"/>
</dbReference>
<dbReference type="PANTHER" id="PTHR43249">
    <property type="entry name" value="UDP-N-ACETYL-2-AMINO-2-DEOXY-D-GLUCURONATE OXIDASE"/>
    <property type="match status" value="1"/>
</dbReference>
<proteinExistence type="predicted"/>
<evidence type="ECO:0000259" key="2">
    <source>
        <dbReference type="Pfam" id="PF22725"/>
    </source>
</evidence>
<dbReference type="AlphaFoldDB" id="A0A6N8U204"/>
<gene>
    <name evidence="3" type="ORF">GQ671_10805</name>
</gene>
<dbReference type="Gene3D" id="3.30.360.10">
    <property type="entry name" value="Dihydrodipicolinate Reductase, domain 2"/>
    <property type="match status" value="1"/>
</dbReference>
<reference evidence="3 4" key="1">
    <citation type="submission" date="2019-12" db="EMBL/GenBank/DDBJ databases">
        <title>Salinicoccus cyprini sp. nov., isolated from gastro-intestinal tract of mirror carp, Cyprinus carpio var. specularis, collected from Gobind Sagar Reservoir, Himachal Pradesh, India.</title>
        <authorList>
            <person name="Talwar C."/>
            <person name="Singh A.K."/>
            <person name="Lal R."/>
            <person name="Negi R.K."/>
        </authorList>
    </citation>
    <scope>NUCLEOTIDE SEQUENCE [LARGE SCALE GENOMIC DNA]</scope>
    <source>
        <strain evidence="3 4">J-82</strain>
    </source>
</reference>
<dbReference type="Pfam" id="PF22725">
    <property type="entry name" value="GFO_IDH_MocA_C3"/>
    <property type="match status" value="1"/>
</dbReference>
<dbReference type="SUPFAM" id="SSF51735">
    <property type="entry name" value="NAD(P)-binding Rossmann-fold domains"/>
    <property type="match status" value="1"/>
</dbReference>
<dbReference type="InterPro" id="IPR000683">
    <property type="entry name" value="Gfo/Idh/MocA-like_OxRdtase_N"/>
</dbReference>
<name>A0A6N8U204_9STAP</name>
<feature type="domain" description="Gfo/Idh/MocA-like oxidoreductase N-terminal" evidence="1">
    <location>
        <begin position="4"/>
        <end position="123"/>
    </location>
</feature>
<organism evidence="3 4">
    <name type="scientific">Salinicoccus hispanicus</name>
    <dbReference type="NCBI Taxonomy" id="157225"/>
    <lineage>
        <taxon>Bacteria</taxon>
        <taxon>Bacillati</taxon>
        <taxon>Bacillota</taxon>
        <taxon>Bacilli</taxon>
        <taxon>Bacillales</taxon>
        <taxon>Staphylococcaceae</taxon>
        <taxon>Salinicoccus</taxon>
    </lineage>
</organism>
<comment type="caution">
    <text evidence="3">The sequence shown here is derived from an EMBL/GenBank/DDBJ whole genome shotgun (WGS) entry which is preliminary data.</text>
</comment>
<evidence type="ECO:0000313" key="3">
    <source>
        <dbReference type="EMBL" id="MXQ51753.1"/>
    </source>
</evidence>
<dbReference type="Pfam" id="PF01408">
    <property type="entry name" value="GFO_IDH_MocA"/>
    <property type="match status" value="1"/>
</dbReference>
<dbReference type="PANTHER" id="PTHR43249:SF1">
    <property type="entry name" value="D-GLUCOSIDE 3-DEHYDROGENASE"/>
    <property type="match status" value="1"/>
</dbReference>
<evidence type="ECO:0000313" key="4">
    <source>
        <dbReference type="Proteomes" id="UP000436284"/>
    </source>
</evidence>
<dbReference type="OrthoDB" id="9815825at2"/>